<evidence type="ECO:0000259" key="14">
    <source>
        <dbReference type="Pfam" id="PF00742"/>
    </source>
</evidence>
<evidence type="ECO:0000256" key="12">
    <source>
        <dbReference type="RuleBase" id="RU000579"/>
    </source>
</evidence>
<evidence type="ECO:0000256" key="3">
    <source>
        <dbReference type="ARBA" id="ARBA00006753"/>
    </source>
</evidence>
<keyword evidence="12" id="KW-0521">NADP</keyword>
<organism evidence="16 17">
    <name type="scientific">Amedibacillus dolichus</name>
    <dbReference type="NCBI Taxonomy" id="31971"/>
    <lineage>
        <taxon>Bacteria</taxon>
        <taxon>Bacillati</taxon>
        <taxon>Bacillota</taxon>
        <taxon>Erysipelotrichia</taxon>
        <taxon>Erysipelotrichales</taxon>
        <taxon>Erysipelotrichaceae</taxon>
        <taxon>Amedibacillus</taxon>
    </lineage>
</organism>
<dbReference type="EMBL" id="QRPK01000033">
    <property type="protein sequence ID" value="RHM09800.1"/>
    <property type="molecule type" value="Genomic_DNA"/>
</dbReference>
<dbReference type="Gene3D" id="3.40.50.720">
    <property type="entry name" value="NAD(P)-binding Rossmann-like Domain"/>
    <property type="match status" value="1"/>
</dbReference>
<evidence type="ECO:0000313" key="17">
    <source>
        <dbReference type="Proteomes" id="UP000284868"/>
    </source>
</evidence>
<evidence type="ECO:0000259" key="15">
    <source>
        <dbReference type="Pfam" id="PF03447"/>
    </source>
</evidence>
<feature type="domain" description="Homoserine dehydrogenase catalytic" evidence="14">
    <location>
        <begin position="125"/>
        <end position="302"/>
    </location>
</feature>
<name>A0A415PAN5_9FIRM</name>
<dbReference type="RefSeq" id="WP_118365662.1">
    <property type="nucleotide sequence ID" value="NZ_CAJKGD010000038.1"/>
</dbReference>
<dbReference type="FunFam" id="3.30.360.10:FF:000005">
    <property type="entry name" value="Homoserine dehydrogenase"/>
    <property type="match status" value="1"/>
</dbReference>
<dbReference type="Gene3D" id="3.30.70.260">
    <property type="match status" value="1"/>
</dbReference>
<reference evidence="16 17" key="1">
    <citation type="submission" date="2018-08" db="EMBL/GenBank/DDBJ databases">
        <title>A genome reference for cultivated species of the human gut microbiota.</title>
        <authorList>
            <person name="Zou Y."/>
            <person name="Xue W."/>
            <person name="Luo G."/>
        </authorList>
    </citation>
    <scope>NUCLEOTIDE SEQUENCE [LARGE SCALE GENOMIC DNA]</scope>
    <source>
        <strain evidence="16 17">AF35-6BH</strain>
    </source>
</reference>
<proteinExistence type="inferred from homology"/>
<dbReference type="Proteomes" id="UP000284868">
    <property type="component" value="Unassembled WGS sequence"/>
</dbReference>
<dbReference type="Pfam" id="PF03447">
    <property type="entry name" value="NAD_binding_3"/>
    <property type="match status" value="1"/>
</dbReference>
<protein>
    <recommendedName>
        <fullName evidence="5 12">Homoserine dehydrogenase</fullName>
        <ecNumber evidence="4 12">1.1.1.3</ecNumber>
    </recommendedName>
</protein>
<comment type="similarity">
    <text evidence="3 13">Belongs to the homoserine dehydrogenase family.</text>
</comment>
<comment type="pathway">
    <text evidence="1 12">Amino-acid biosynthesis; L-threonine biosynthesis; L-threonine from L-aspartate: step 3/5.</text>
</comment>
<evidence type="ECO:0000256" key="2">
    <source>
        <dbReference type="ARBA" id="ARBA00005062"/>
    </source>
</evidence>
<keyword evidence="9" id="KW-0915">Sodium</keyword>
<dbReference type="InterPro" id="IPR036291">
    <property type="entry name" value="NAD(P)-bd_dom_sf"/>
</dbReference>
<comment type="caution">
    <text evidence="16">The sequence shown here is derived from an EMBL/GenBank/DDBJ whole genome shotgun (WGS) entry which is preliminary data.</text>
</comment>
<evidence type="ECO:0000256" key="6">
    <source>
        <dbReference type="ARBA" id="ARBA00022605"/>
    </source>
</evidence>
<comment type="pathway">
    <text evidence="2 12">Amino-acid biosynthesis; L-methionine biosynthesis via de novo pathway; L-homoserine from L-aspartate: step 3/3.</text>
</comment>
<dbReference type="InterPro" id="IPR019811">
    <property type="entry name" value="HDH_CS"/>
</dbReference>
<evidence type="ECO:0000256" key="7">
    <source>
        <dbReference type="ARBA" id="ARBA00022697"/>
    </source>
</evidence>
<dbReference type="OrthoDB" id="9808167at2"/>
<dbReference type="SUPFAM" id="SSF51735">
    <property type="entry name" value="NAD(P)-binding Rossmann-fold domains"/>
    <property type="match status" value="1"/>
</dbReference>
<comment type="catalytic activity">
    <reaction evidence="11">
        <text>L-homoserine + NADP(+) = L-aspartate 4-semialdehyde + NADPH + H(+)</text>
        <dbReference type="Rhea" id="RHEA:15761"/>
        <dbReference type="ChEBI" id="CHEBI:15378"/>
        <dbReference type="ChEBI" id="CHEBI:57476"/>
        <dbReference type="ChEBI" id="CHEBI:57783"/>
        <dbReference type="ChEBI" id="CHEBI:58349"/>
        <dbReference type="ChEBI" id="CHEBI:537519"/>
        <dbReference type="EC" id="1.1.1.3"/>
    </reaction>
    <physiologicalReaction direction="right-to-left" evidence="11">
        <dbReference type="Rhea" id="RHEA:15763"/>
    </physiologicalReaction>
</comment>
<dbReference type="GO" id="GO:0009088">
    <property type="term" value="P:threonine biosynthetic process"/>
    <property type="evidence" value="ECO:0007669"/>
    <property type="project" value="UniProtKB-UniPathway"/>
</dbReference>
<dbReference type="GO" id="GO:0009086">
    <property type="term" value="P:methionine biosynthetic process"/>
    <property type="evidence" value="ECO:0007669"/>
    <property type="project" value="UniProtKB-KW"/>
</dbReference>
<dbReference type="InterPro" id="IPR001342">
    <property type="entry name" value="HDH_cat"/>
</dbReference>
<dbReference type="NCBIfam" id="NF004976">
    <property type="entry name" value="PRK06349.1"/>
    <property type="match status" value="1"/>
</dbReference>
<keyword evidence="17" id="KW-1185">Reference proteome</keyword>
<dbReference type="Gene3D" id="3.30.360.10">
    <property type="entry name" value="Dihydrodipicolinate Reductase, domain 2"/>
    <property type="match status" value="1"/>
</dbReference>
<evidence type="ECO:0000256" key="8">
    <source>
        <dbReference type="ARBA" id="ARBA00023002"/>
    </source>
</evidence>
<evidence type="ECO:0000256" key="1">
    <source>
        <dbReference type="ARBA" id="ARBA00005056"/>
    </source>
</evidence>
<feature type="domain" description="Aspartate/homoserine dehydrogenase NAD-binding" evidence="15">
    <location>
        <begin position="7"/>
        <end position="117"/>
    </location>
</feature>
<accession>A0A415PAN5</accession>
<evidence type="ECO:0000256" key="9">
    <source>
        <dbReference type="ARBA" id="ARBA00023053"/>
    </source>
</evidence>
<dbReference type="GO" id="GO:0004412">
    <property type="term" value="F:homoserine dehydrogenase activity"/>
    <property type="evidence" value="ECO:0007669"/>
    <property type="project" value="UniProtKB-EC"/>
</dbReference>
<evidence type="ECO:0000256" key="5">
    <source>
        <dbReference type="ARBA" id="ARBA00013376"/>
    </source>
</evidence>
<dbReference type="UniPathway" id="UPA00050">
    <property type="reaction ID" value="UER00063"/>
</dbReference>
<evidence type="ECO:0000256" key="13">
    <source>
        <dbReference type="RuleBase" id="RU004171"/>
    </source>
</evidence>
<sequence length="394" mass="44473">MNIAILGYGTVGSGVALIIEQAHTPFTKKLHVKHILIRKGKNKILSTMCDDIHTILNDKDCDTVVETMGGIEPAHTYILQALKSGKHVVTANKAVVAKYLQEFIECAKENHVKFYFEATTGGGIPWIEGLDKAMRIDEIDHIYGIFNGTSNYILDHMERYNADFDKILKEAQSLGYAEADPSADIDGFDIRNKLRISASLAYAFHVPEDFPVYGIRTITKQDITYFKHLGYHIRLVAKTKRQGNKYGCVVEPVLFPQNEIESNTKNNYNVITLHGKTIGDLKFYGQGAGKLPTANAIVQDMIDINENTTRFETSFTNQMHYDKSLCLCDYIVRTSTKAFGAFSDCSYTLDTYQGCEYLHIKKVAVYLMHQYMREVMKTDPNAFMASIFEGENDD</sequence>
<dbReference type="AlphaFoldDB" id="A0A415PAN5"/>
<keyword evidence="6 12" id="KW-0028">Amino-acid biosynthesis</keyword>
<gene>
    <name evidence="16" type="ORF">DWZ83_06860</name>
</gene>
<keyword evidence="7 12" id="KW-0791">Threonine biosynthesis</keyword>
<dbReference type="SUPFAM" id="SSF55347">
    <property type="entry name" value="Glyceraldehyde-3-phosphate dehydrogenase-like, C-terminal domain"/>
    <property type="match status" value="1"/>
</dbReference>
<keyword evidence="10 12" id="KW-0486">Methionine biosynthesis</keyword>
<dbReference type="GO" id="GO:0050661">
    <property type="term" value="F:NADP binding"/>
    <property type="evidence" value="ECO:0007669"/>
    <property type="project" value="InterPro"/>
</dbReference>
<evidence type="ECO:0000256" key="4">
    <source>
        <dbReference type="ARBA" id="ARBA00013213"/>
    </source>
</evidence>
<evidence type="ECO:0000313" key="16">
    <source>
        <dbReference type="EMBL" id="RHM09800.1"/>
    </source>
</evidence>
<dbReference type="PANTHER" id="PTHR43331:SF1">
    <property type="entry name" value="HOMOSERINE DEHYDROGENASE"/>
    <property type="match status" value="1"/>
</dbReference>
<evidence type="ECO:0000256" key="11">
    <source>
        <dbReference type="ARBA" id="ARBA00048841"/>
    </source>
</evidence>
<dbReference type="UniPathway" id="UPA00051">
    <property type="reaction ID" value="UER00465"/>
</dbReference>
<dbReference type="InterPro" id="IPR005106">
    <property type="entry name" value="Asp/hSer_DH_NAD-bd"/>
</dbReference>
<dbReference type="PROSITE" id="PS01042">
    <property type="entry name" value="HOMOSER_DHGENASE"/>
    <property type="match status" value="1"/>
</dbReference>
<dbReference type="Pfam" id="PF00742">
    <property type="entry name" value="Homoserine_dh"/>
    <property type="match status" value="1"/>
</dbReference>
<keyword evidence="8 12" id="KW-0560">Oxidoreductase</keyword>
<dbReference type="PANTHER" id="PTHR43331">
    <property type="entry name" value="HOMOSERINE DEHYDROGENASE"/>
    <property type="match status" value="1"/>
</dbReference>
<evidence type="ECO:0000256" key="10">
    <source>
        <dbReference type="ARBA" id="ARBA00023167"/>
    </source>
</evidence>
<dbReference type="EC" id="1.1.1.3" evidence="4 12"/>